<dbReference type="InterPro" id="IPR011990">
    <property type="entry name" value="TPR-like_helical_dom_sf"/>
</dbReference>
<proteinExistence type="predicted"/>
<dbReference type="EMBL" id="CALNXK010000031">
    <property type="protein sequence ID" value="CAH3117912.1"/>
    <property type="molecule type" value="Genomic_DNA"/>
</dbReference>
<evidence type="ECO:0000313" key="4">
    <source>
        <dbReference type="EMBL" id="CAH3117912.1"/>
    </source>
</evidence>
<protein>
    <recommendedName>
        <fullName evidence="3">AAA+ ATPase domain-containing protein</fullName>
    </recommendedName>
</protein>
<name>A0ABN8NTQ8_9CNID</name>
<gene>
    <name evidence="4" type="ORF">PLOB_00026158</name>
</gene>
<dbReference type="InterPro" id="IPR025139">
    <property type="entry name" value="DUF4062"/>
</dbReference>
<dbReference type="InterPro" id="IPR051191">
    <property type="entry name" value="DCAF12"/>
</dbReference>
<feature type="domain" description="AAA+ ATPase" evidence="3">
    <location>
        <begin position="326"/>
        <end position="488"/>
    </location>
</feature>
<dbReference type="Pfam" id="PF13401">
    <property type="entry name" value="AAA_22"/>
    <property type="match status" value="1"/>
</dbReference>
<evidence type="ECO:0000256" key="1">
    <source>
        <dbReference type="ARBA" id="ARBA00022737"/>
    </source>
</evidence>
<keyword evidence="5" id="KW-1185">Reference proteome</keyword>
<organism evidence="4 5">
    <name type="scientific">Porites lobata</name>
    <dbReference type="NCBI Taxonomy" id="104759"/>
    <lineage>
        <taxon>Eukaryota</taxon>
        <taxon>Metazoa</taxon>
        <taxon>Cnidaria</taxon>
        <taxon>Anthozoa</taxon>
        <taxon>Hexacorallia</taxon>
        <taxon>Scleractinia</taxon>
        <taxon>Fungiina</taxon>
        <taxon>Poritidae</taxon>
        <taxon>Porites</taxon>
    </lineage>
</organism>
<dbReference type="SUPFAM" id="SSF52540">
    <property type="entry name" value="P-loop containing nucleoside triphosphate hydrolases"/>
    <property type="match status" value="1"/>
</dbReference>
<dbReference type="Pfam" id="PF13271">
    <property type="entry name" value="DUF4062"/>
    <property type="match status" value="1"/>
</dbReference>
<dbReference type="Proteomes" id="UP001159405">
    <property type="component" value="Unassembled WGS sequence"/>
</dbReference>
<dbReference type="SUPFAM" id="SSF48452">
    <property type="entry name" value="TPR-like"/>
    <property type="match status" value="1"/>
</dbReference>
<feature type="compositionally biased region" description="Polar residues" evidence="2">
    <location>
        <begin position="947"/>
        <end position="969"/>
    </location>
</feature>
<keyword evidence="1" id="KW-0677">Repeat</keyword>
<dbReference type="Gene3D" id="1.25.40.10">
    <property type="entry name" value="Tetratricopeptide repeat domain"/>
    <property type="match status" value="1"/>
</dbReference>
<feature type="region of interest" description="Disordered" evidence="2">
    <location>
        <begin position="941"/>
        <end position="969"/>
    </location>
</feature>
<accession>A0ABN8NTQ8</accession>
<evidence type="ECO:0000259" key="3">
    <source>
        <dbReference type="SMART" id="SM00382"/>
    </source>
</evidence>
<dbReference type="PANTHER" id="PTHR19860:SF18">
    <property type="entry name" value="DUF4062 DOMAIN-CONTAINING PROTEIN"/>
    <property type="match status" value="1"/>
</dbReference>
<sequence>MPILRDGSSLSAARGQAARRQVIRPFVCSTFQDFHVERDFLQEQVFPRLNKLCQERGTSFLPVDLRWNKSQSQQNSEHVLRMCLDSIGRCAPFFICLLGDRYGVHRAAESEITDPATEEWLDKNFETAAACGYDWVLEDDNRYNSITELEIVQASFRKKYDYGYFYFRGSSHVEEKLQGVESSRKDSILSLYKPESDYAARKLRELKQQTIDTELPVRHFTTVAELGDLLLKDWIAVIDLYYPPISPLIFPSVYSEVFRQWSAHEAFAMARRQVFVRTPRIREMTEVLNLHAEVEQGIKRRSSMVVPTAVLGTFMTSLPGSEKESLPPILVLAGQSGCGKSTVVAQWLKQFTAVHGQVVTIPHFVGCDSASTDVTNFMRRCTSELRLHYLDSDFDDLIDNQDLSDVTRITQAFRAALSLGPSVIVLDGANHLGHALDLAAFTVKEMQWLPSYVPVSCRFIITTTKSDITYRALSQRKDAYCVDMPRLFDVRGKNDLLREYVGSNCKYLDAARTSKIISSTLAHLPLFYVALACELRILAAHKNAERSFDSYVHASTLFDLWSLIFRRWTHDYGWLRPAVSRSPVPAIKTQVSRDRMNSGWVADVLRLFALSREGLSENESLGALKVMGYSKNHEVTKAHWEMFRLIAEHALIEMPSGLITFSYQSARSSVEIALLGNLTSPSQERAISPFQETWERQKQQGHTVLSSFFSVQLSSERMVDEFPWQLYMSGNMATLSKTVCDPKVFVRLVSSRSEQRRQIDLLLYWKKLNLKGYKLHEGLYEMAIKAQERLCEEANDLKHRDVKSPSSKATESSAVDELCRKEKDEQLSQLEVALICYFAGKFLLDNGHDMMAQNLLLNAYKMAYPVVSVDDIYFLCDIQESLGNLYVKSDLSKAVFWFNGAVKSAGEVTRVSDTVQHSTMIGRLLNQIAFCHLPNHVTLPPEVQGRSRASTRTGRVKTPNVTGKETGDDTGQVNVGAILDEAMRHMKLSQVYPGQSCVYFHMGLLAAKHRRSADAEALFRKSLKMREEWYGSSHPLVAEIFDALASLACSDASDSPDVAVAEELFRRALYMQEDLLGCSHLVVANTLFKLGGLLQAKSKKDATREAKQLFQRALDIRTAKQGVYHVETKLIRRALMSLETVDVSAKFSGKGTAIEKELRALDDVTSRPLTKSSSRNLDFRQASGS</sequence>
<evidence type="ECO:0000256" key="2">
    <source>
        <dbReference type="SAM" id="MobiDB-lite"/>
    </source>
</evidence>
<dbReference type="InterPro" id="IPR003593">
    <property type="entry name" value="AAA+_ATPase"/>
</dbReference>
<comment type="caution">
    <text evidence="4">The sequence shown here is derived from an EMBL/GenBank/DDBJ whole genome shotgun (WGS) entry which is preliminary data.</text>
</comment>
<dbReference type="SMART" id="SM00382">
    <property type="entry name" value="AAA"/>
    <property type="match status" value="1"/>
</dbReference>
<dbReference type="InterPro" id="IPR027417">
    <property type="entry name" value="P-loop_NTPase"/>
</dbReference>
<dbReference type="Gene3D" id="3.40.50.300">
    <property type="entry name" value="P-loop containing nucleotide triphosphate hydrolases"/>
    <property type="match status" value="1"/>
</dbReference>
<evidence type="ECO:0000313" key="5">
    <source>
        <dbReference type="Proteomes" id="UP001159405"/>
    </source>
</evidence>
<dbReference type="PANTHER" id="PTHR19860">
    <property type="entry name" value="DDB1- AND CUL4-ASSOCIATED FACTOR 12-RELATED"/>
    <property type="match status" value="1"/>
</dbReference>
<reference evidence="4 5" key="1">
    <citation type="submission" date="2022-05" db="EMBL/GenBank/DDBJ databases">
        <authorList>
            <consortium name="Genoscope - CEA"/>
            <person name="William W."/>
        </authorList>
    </citation>
    <scope>NUCLEOTIDE SEQUENCE [LARGE SCALE GENOMIC DNA]</scope>
</reference>
<dbReference type="InterPro" id="IPR049945">
    <property type="entry name" value="AAA_22"/>
</dbReference>